<evidence type="ECO:0000256" key="6">
    <source>
        <dbReference type="ARBA" id="ARBA00023136"/>
    </source>
</evidence>
<protein>
    <recommendedName>
        <fullName evidence="9">ER membrane protein complex subunit 7 beta-sandwich domain-containing protein</fullName>
    </recommendedName>
</protein>
<gene>
    <name evidence="10" type="ORF">BEMITA_LOCUS7423</name>
</gene>
<dbReference type="PANTHER" id="PTHR13605">
    <property type="entry name" value="ER MEMBRANE PROTEIN COMPLEX SUBUNIT 7"/>
    <property type="match status" value="1"/>
</dbReference>
<evidence type="ECO:0000256" key="8">
    <source>
        <dbReference type="SAM" id="Phobius"/>
    </source>
</evidence>
<sequence length="245" mass="28221">MSIYRKSPFNLSRVKMVVHLFYNLIAILLVITPTYSEFVDAESLDTYDIEGKVFPPIGYSMDISNWQADTKVMVKEGSYMGFLKEDGSFVVSNLPSGSYVLEVINPNFVYEPVRVEINSKGKIRARKVNYVQTSLVNQLPYPLKLKPLGQHRYFKIREQWRLTDFLFNPMVLMMVSPLLLIMILPRMLNDPETAKEMEQFNNLTNYDMPELSEAITSFLRGKTDKQKPKAIKSAKKGKPENSKQS</sequence>
<feature type="transmembrane region" description="Helical" evidence="8">
    <location>
        <begin position="165"/>
        <end position="185"/>
    </location>
</feature>
<evidence type="ECO:0000256" key="5">
    <source>
        <dbReference type="ARBA" id="ARBA00022989"/>
    </source>
</evidence>
<feature type="region of interest" description="Disordered" evidence="7">
    <location>
        <begin position="218"/>
        <end position="245"/>
    </location>
</feature>
<dbReference type="PANTHER" id="PTHR13605:SF4">
    <property type="entry name" value="ER MEMBRANE PROTEIN COMPLEX SUBUNIT 7"/>
    <property type="match status" value="1"/>
</dbReference>
<dbReference type="KEGG" id="btab:109038984"/>
<feature type="transmembrane region" description="Helical" evidence="8">
    <location>
        <begin position="20"/>
        <end position="36"/>
    </location>
</feature>
<dbReference type="EMBL" id="OU963865">
    <property type="protein sequence ID" value="CAH0388512.1"/>
    <property type="molecule type" value="Genomic_DNA"/>
</dbReference>
<comment type="similarity">
    <text evidence="2">Belongs to the EMC7 family.</text>
</comment>
<dbReference type="GO" id="GO:0072546">
    <property type="term" value="C:EMC complex"/>
    <property type="evidence" value="ECO:0007669"/>
    <property type="project" value="TreeGrafter"/>
</dbReference>
<evidence type="ECO:0000256" key="7">
    <source>
        <dbReference type="SAM" id="MobiDB-lite"/>
    </source>
</evidence>
<dbReference type="InterPro" id="IPR019008">
    <property type="entry name" value="Beta_sandwich_EMC7"/>
</dbReference>
<dbReference type="InterPro" id="IPR013784">
    <property type="entry name" value="Carb-bd-like_fold"/>
</dbReference>
<dbReference type="GO" id="GO:0030246">
    <property type="term" value="F:carbohydrate binding"/>
    <property type="evidence" value="ECO:0007669"/>
    <property type="project" value="InterPro"/>
</dbReference>
<dbReference type="Proteomes" id="UP001152759">
    <property type="component" value="Chromosome 4"/>
</dbReference>
<name>A0A9P0F1Z1_BEMTA</name>
<keyword evidence="4" id="KW-0732">Signal</keyword>
<evidence type="ECO:0000259" key="9">
    <source>
        <dbReference type="Pfam" id="PF09430"/>
    </source>
</evidence>
<keyword evidence="11" id="KW-1185">Reference proteome</keyword>
<evidence type="ECO:0000313" key="10">
    <source>
        <dbReference type="EMBL" id="CAH0388512.1"/>
    </source>
</evidence>
<evidence type="ECO:0000313" key="11">
    <source>
        <dbReference type="Proteomes" id="UP001152759"/>
    </source>
</evidence>
<evidence type="ECO:0000256" key="2">
    <source>
        <dbReference type="ARBA" id="ARBA00008880"/>
    </source>
</evidence>
<evidence type="ECO:0000256" key="1">
    <source>
        <dbReference type="ARBA" id="ARBA00004167"/>
    </source>
</evidence>
<dbReference type="Gene3D" id="2.60.40.1120">
    <property type="entry name" value="Carboxypeptidase-like, regulatory domain"/>
    <property type="match status" value="1"/>
</dbReference>
<evidence type="ECO:0000256" key="4">
    <source>
        <dbReference type="ARBA" id="ARBA00022729"/>
    </source>
</evidence>
<comment type="subcellular location">
    <subcellularLocation>
        <location evidence="1">Membrane</location>
        <topology evidence="1">Single-pass membrane protein</topology>
    </subcellularLocation>
</comment>
<organism evidence="10 11">
    <name type="scientific">Bemisia tabaci</name>
    <name type="common">Sweetpotato whitefly</name>
    <name type="synonym">Aleurodes tabaci</name>
    <dbReference type="NCBI Taxonomy" id="7038"/>
    <lineage>
        <taxon>Eukaryota</taxon>
        <taxon>Metazoa</taxon>
        <taxon>Ecdysozoa</taxon>
        <taxon>Arthropoda</taxon>
        <taxon>Hexapoda</taxon>
        <taxon>Insecta</taxon>
        <taxon>Pterygota</taxon>
        <taxon>Neoptera</taxon>
        <taxon>Paraneoptera</taxon>
        <taxon>Hemiptera</taxon>
        <taxon>Sternorrhyncha</taxon>
        <taxon>Aleyrodoidea</taxon>
        <taxon>Aleyrodidae</taxon>
        <taxon>Aleyrodinae</taxon>
        <taxon>Bemisia</taxon>
    </lineage>
</organism>
<dbReference type="SUPFAM" id="SSF49452">
    <property type="entry name" value="Starch-binding domain-like"/>
    <property type="match status" value="1"/>
</dbReference>
<keyword evidence="6 8" id="KW-0472">Membrane</keyword>
<dbReference type="AlphaFoldDB" id="A0A9P0F1Z1"/>
<keyword evidence="3 8" id="KW-0812">Transmembrane</keyword>
<proteinExistence type="inferred from homology"/>
<accession>A0A9P0F1Z1</accession>
<feature type="domain" description="ER membrane protein complex subunit 7 beta-sandwich" evidence="9">
    <location>
        <begin position="63"/>
        <end position="173"/>
    </location>
</feature>
<dbReference type="InterPro" id="IPR039163">
    <property type="entry name" value="EMC7"/>
</dbReference>
<evidence type="ECO:0000256" key="3">
    <source>
        <dbReference type="ARBA" id="ARBA00022692"/>
    </source>
</evidence>
<reference evidence="10" key="1">
    <citation type="submission" date="2021-12" db="EMBL/GenBank/DDBJ databases">
        <authorList>
            <person name="King R."/>
        </authorList>
    </citation>
    <scope>NUCLEOTIDE SEQUENCE</scope>
</reference>
<dbReference type="Pfam" id="PF09430">
    <property type="entry name" value="EMC7_beta-sandw"/>
    <property type="match status" value="1"/>
</dbReference>
<keyword evidence="5 8" id="KW-1133">Transmembrane helix</keyword>